<keyword evidence="3" id="KW-1185">Reference proteome</keyword>
<dbReference type="EMBL" id="JAEDAM010000008">
    <property type="protein sequence ID" value="MBS8121656.1"/>
    <property type="molecule type" value="Genomic_DNA"/>
</dbReference>
<protein>
    <recommendedName>
        <fullName evidence="4">Transmembrane protein</fullName>
    </recommendedName>
</protein>
<proteinExistence type="predicted"/>
<keyword evidence="1" id="KW-0812">Transmembrane</keyword>
<keyword evidence="1" id="KW-0472">Membrane</keyword>
<gene>
    <name evidence="2" type="ORF">VAMP_12n404</name>
</gene>
<name>A0ABS5QLR1_9BACT</name>
<feature type="transmembrane region" description="Helical" evidence="1">
    <location>
        <begin position="112"/>
        <end position="135"/>
    </location>
</feature>
<dbReference type="Proteomes" id="UP000680365">
    <property type="component" value="Unassembled WGS sequence"/>
</dbReference>
<reference evidence="2 3" key="1">
    <citation type="journal article" date="2021" name="Nat. Commun.">
        <title>Reductive evolution and unique predatory mode in the CPR bacterium Vampirococcus lugosii.</title>
        <authorList>
            <person name="Moreira D."/>
            <person name="Zivanovic Y."/>
            <person name="Lopez-Archilla A.I."/>
            <person name="Iniesto M."/>
            <person name="Lopez-Garcia P."/>
        </authorList>
    </citation>
    <scope>NUCLEOTIDE SEQUENCE [LARGE SCALE GENOMIC DNA]</scope>
    <source>
        <strain evidence="2">Chiprana</strain>
    </source>
</reference>
<evidence type="ECO:0000313" key="3">
    <source>
        <dbReference type="Proteomes" id="UP000680365"/>
    </source>
</evidence>
<comment type="caution">
    <text evidence="2">The sequence shown here is derived from an EMBL/GenBank/DDBJ whole genome shotgun (WGS) entry which is preliminary data.</text>
</comment>
<keyword evidence="1" id="KW-1133">Transmembrane helix</keyword>
<evidence type="ECO:0000256" key="1">
    <source>
        <dbReference type="SAM" id="Phobius"/>
    </source>
</evidence>
<organism evidence="2 3">
    <name type="scientific">Candidatus Vampirococcus lugosii</name>
    <dbReference type="NCBI Taxonomy" id="2789015"/>
    <lineage>
        <taxon>Bacteria</taxon>
        <taxon>Candidatus Absconditibacteriota</taxon>
        <taxon>Vampirococcus</taxon>
    </lineage>
</organism>
<evidence type="ECO:0008006" key="4">
    <source>
        <dbReference type="Google" id="ProtNLM"/>
    </source>
</evidence>
<accession>A0ABS5QLR1</accession>
<evidence type="ECO:0000313" key="2">
    <source>
        <dbReference type="EMBL" id="MBS8121656.1"/>
    </source>
</evidence>
<sequence length="230" mass="26496">MANHTILLTIKATKKDQVIFSKLSLNSKNITTKINLSQCSIKFTIKLYLILCSHIKIDFVNSVIHAKNINKVQSSHKFDNSGLLNKFISGKYSIKKSNANHKLKISLRFSQFLIIFFISQVQLCCAINFLVLALIPKNEIVQNIVIKERKKDHKPKVSGHNFLAKKIFNQKKSQNVTIFVKKDQTISFLSFFINYFFQGDKSLFKNFSKFSISSIKYFFNFSFVFLSISG</sequence>